<dbReference type="OrthoDB" id="3055998at2759"/>
<name>A0A8J4LRB6_9CHLO</name>
<evidence type="ECO:0000256" key="5">
    <source>
        <dbReference type="ARBA" id="ARBA00022729"/>
    </source>
</evidence>
<dbReference type="EC" id="3.2.1.8" evidence="3"/>
<evidence type="ECO:0000256" key="4">
    <source>
        <dbReference type="ARBA" id="ARBA00022651"/>
    </source>
</evidence>
<dbReference type="PROSITE" id="PS51760">
    <property type="entry name" value="GH10_2"/>
    <property type="match status" value="1"/>
</dbReference>
<evidence type="ECO:0000313" key="13">
    <source>
        <dbReference type="Proteomes" id="UP000722791"/>
    </source>
</evidence>
<reference evidence="12" key="1">
    <citation type="journal article" date="2021" name="Proc. Natl. Acad. Sci. U.S.A.">
        <title>Three genomes in the algal genus Volvox reveal the fate of a haploid sex-determining region after a transition to homothallism.</title>
        <authorList>
            <person name="Yamamoto K."/>
            <person name="Hamaji T."/>
            <person name="Kawai-Toyooka H."/>
            <person name="Matsuzaki R."/>
            <person name="Takahashi F."/>
            <person name="Nishimura Y."/>
            <person name="Kawachi M."/>
            <person name="Noguchi H."/>
            <person name="Minakuchi Y."/>
            <person name="Umen J.G."/>
            <person name="Toyoda A."/>
            <person name="Nozaki H."/>
        </authorList>
    </citation>
    <scope>NUCLEOTIDE SEQUENCE</scope>
    <source>
        <strain evidence="12">NIES-3785</strain>
        <strain evidence="11">NIES-3786</strain>
    </source>
</reference>
<keyword evidence="8" id="KW-0326">Glycosidase</keyword>
<dbReference type="Proteomes" id="UP000722791">
    <property type="component" value="Unassembled WGS sequence"/>
</dbReference>
<dbReference type="SUPFAM" id="SSF49785">
    <property type="entry name" value="Galactose-binding domain-like"/>
    <property type="match status" value="1"/>
</dbReference>
<dbReference type="EMBL" id="BNCQ01000025">
    <property type="protein sequence ID" value="GIM07758.1"/>
    <property type="molecule type" value="Genomic_DNA"/>
</dbReference>
<dbReference type="GO" id="GO:0045493">
    <property type="term" value="P:xylan catabolic process"/>
    <property type="evidence" value="ECO:0007669"/>
    <property type="project" value="UniProtKB-KW"/>
</dbReference>
<protein>
    <recommendedName>
        <fullName evidence="3">endo-1,4-beta-xylanase</fullName>
        <ecNumber evidence="3">3.2.1.8</ecNumber>
    </recommendedName>
</protein>
<keyword evidence="4" id="KW-0858">Xylan degradation</keyword>
<evidence type="ECO:0000256" key="2">
    <source>
        <dbReference type="ARBA" id="ARBA00007495"/>
    </source>
</evidence>
<organism evidence="12 13">
    <name type="scientific">Volvox reticuliferus</name>
    <dbReference type="NCBI Taxonomy" id="1737510"/>
    <lineage>
        <taxon>Eukaryota</taxon>
        <taxon>Viridiplantae</taxon>
        <taxon>Chlorophyta</taxon>
        <taxon>core chlorophytes</taxon>
        <taxon>Chlorophyceae</taxon>
        <taxon>CS clade</taxon>
        <taxon>Chlamydomonadales</taxon>
        <taxon>Volvocaceae</taxon>
        <taxon>Volvox</taxon>
    </lineage>
</organism>
<evidence type="ECO:0000256" key="1">
    <source>
        <dbReference type="ARBA" id="ARBA00000681"/>
    </source>
</evidence>
<evidence type="ECO:0000256" key="9">
    <source>
        <dbReference type="ARBA" id="ARBA00023326"/>
    </source>
</evidence>
<dbReference type="GO" id="GO:0031176">
    <property type="term" value="F:endo-1,4-beta-xylanase activity"/>
    <property type="evidence" value="ECO:0007669"/>
    <property type="project" value="UniProtKB-EC"/>
</dbReference>
<evidence type="ECO:0000313" key="14">
    <source>
        <dbReference type="Proteomes" id="UP000747110"/>
    </source>
</evidence>
<accession>A0A8J4LRB6</accession>
<keyword evidence="9" id="KW-0624">Polysaccharide degradation</keyword>
<evidence type="ECO:0000256" key="6">
    <source>
        <dbReference type="ARBA" id="ARBA00022801"/>
    </source>
</evidence>
<gene>
    <name evidence="11" type="ORF">Vretifemale_11271</name>
    <name evidence="12" type="ORF">Vretimale_11800</name>
</gene>
<dbReference type="PANTHER" id="PTHR31490">
    <property type="entry name" value="GLYCOSYL HYDROLASE"/>
    <property type="match status" value="1"/>
</dbReference>
<evidence type="ECO:0000256" key="7">
    <source>
        <dbReference type="ARBA" id="ARBA00023277"/>
    </source>
</evidence>
<comment type="similarity">
    <text evidence="2">Belongs to the glycosyl hydrolase 10 (cellulase F) family.</text>
</comment>
<comment type="catalytic activity">
    <reaction evidence="1">
        <text>Endohydrolysis of (1-&gt;4)-beta-D-xylosidic linkages in xylans.</text>
        <dbReference type="EC" id="3.2.1.8"/>
    </reaction>
</comment>
<dbReference type="PANTHER" id="PTHR31490:SF88">
    <property type="entry name" value="BETA-XYLANASE"/>
    <property type="match status" value="1"/>
</dbReference>
<evidence type="ECO:0000259" key="10">
    <source>
        <dbReference type="PROSITE" id="PS51760"/>
    </source>
</evidence>
<evidence type="ECO:0000313" key="11">
    <source>
        <dbReference type="EMBL" id="GIL82377.1"/>
    </source>
</evidence>
<evidence type="ECO:0000313" key="12">
    <source>
        <dbReference type="EMBL" id="GIM07758.1"/>
    </source>
</evidence>
<dbReference type="InterPro" id="IPR008979">
    <property type="entry name" value="Galactose-bd-like_sf"/>
</dbReference>
<feature type="domain" description="GH10" evidence="10">
    <location>
        <begin position="266"/>
        <end position="559"/>
    </location>
</feature>
<dbReference type="Gene3D" id="3.20.20.80">
    <property type="entry name" value="Glycosidases"/>
    <property type="match status" value="1"/>
</dbReference>
<dbReference type="InterPro" id="IPR017853">
    <property type="entry name" value="GH"/>
</dbReference>
<dbReference type="SMART" id="SM00633">
    <property type="entry name" value="Glyco_10"/>
    <property type="match status" value="1"/>
</dbReference>
<keyword evidence="5" id="KW-0732">Signal</keyword>
<keyword evidence="6" id="KW-0378">Hydrolase</keyword>
<dbReference type="SUPFAM" id="SSF51445">
    <property type="entry name" value="(Trans)glycosidases"/>
    <property type="match status" value="1"/>
</dbReference>
<comment type="caution">
    <text evidence="12">The sequence shown here is derived from an EMBL/GenBank/DDBJ whole genome shotgun (WGS) entry which is preliminary data.</text>
</comment>
<evidence type="ECO:0000256" key="3">
    <source>
        <dbReference type="ARBA" id="ARBA00012590"/>
    </source>
</evidence>
<dbReference type="Proteomes" id="UP000747110">
    <property type="component" value="Unassembled WGS sequence"/>
</dbReference>
<keyword evidence="14" id="KW-1185">Reference proteome</keyword>
<dbReference type="InterPro" id="IPR044846">
    <property type="entry name" value="GH10"/>
</dbReference>
<dbReference type="EMBL" id="BNCP01000024">
    <property type="protein sequence ID" value="GIL82377.1"/>
    <property type="molecule type" value="Genomic_DNA"/>
</dbReference>
<dbReference type="InterPro" id="IPR001000">
    <property type="entry name" value="GH10_dom"/>
</dbReference>
<keyword evidence="7" id="KW-0119">Carbohydrate metabolism</keyword>
<sequence length="622" mass="70532">MLHFFDHFNYRRIMGWPWKSLVFLAISVAVTFAAFSAESQAQQTVVYSMGFEPGNSSTWSVLVRDWGCPCPAATFNFRATSAARTGRSGVLINITSPSKIDWHVQLQSPLFNLSTTQIYTACVWVRTNIANGANIPMNLIARSGYEWATGTTIRATADWRQVCIPYTTPASSAEYYYTLDVGLLTGSIFADDFTLVAQRNTAEDDAVYCNSTNVAARINTIRKGNFSLLFLNRTTGMAMNGIRLTSLKLRLAMHDFPFGSAMEWSNVAKSRLSWYLDTAKKHFNALVPEWSFEWPSYEPTRGQYNSSYNYLISKHIDFAYVNDFVLSRGHTLEWLASYPEFAQHWSRQSGCDNYRTYLQERITRDVSAFRGRFQQYDVFSEILHELHFVGNCSGMWPGILYDGFRWAAAADPTAQLCLNDYDLITSDDWYQMVQLVKDMKAVGVPIHCIAVQAYVSTQDRPTPAYMKPRLDALAALNLSILITEYNFFSYWDGGKPVWNGTEAEQAKLHEEYVRFWFSVPYIKAIILWGFWDTNIWVQNGGIYYPNTTAKASAKTLSTLWGTTWNTTFNVSNIGLPATGMFGPYIGFYGKYYYEATIGSKVYSGYVRFPASGGARQTAKVPL</sequence>
<proteinExistence type="inferred from homology"/>
<dbReference type="Gene3D" id="2.60.120.260">
    <property type="entry name" value="Galactose-binding domain-like"/>
    <property type="match status" value="1"/>
</dbReference>
<dbReference type="AlphaFoldDB" id="A0A8J4LRB6"/>
<evidence type="ECO:0000256" key="8">
    <source>
        <dbReference type="ARBA" id="ARBA00023295"/>
    </source>
</evidence>
<dbReference type="Pfam" id="PF00331">
    <property type="entry name" value="Glyco_hydro_10"/>
    <property type="match status" value="1"/>
</dbReference>